<reference evidence="2 3" key="1">
    <citation type="submission" date="2016-10" db="EMBL/GenBank/DDBJ databases">
        <authorList>
            <person name="de Groot N.N."/>
        </authorList>
    </citation>
    <scope>NUCLEOTIDE SEQUENCE [LARGE SCALE GENOMIC DNA]</scope>
    <source>
        <strain evidence="2 3">DSM 23842</strain>
    </source>
</reference>
<dbReference type="STRING" id="283786.SAMN04487990_10437"/>
<evidence type="ECO:0000313" key="2">
    <source>
        <dbReference type="EMBL" id="SDZ91485.1"/>
    </source>
</evidence>
<dbReference type="EMBL" id="FNQK01000004">
    <property type="protein sequence ID" value="SDZ91485.1"/>
    <property type="molecule type" value="Genomic_DNA"/>
</dbReference>
<organism evidence="2 3">
    <name type="scientific">Bizionia paragorgiae</name>
    <dbReference type="NCBI Taxonomy" id="283786"/>
    <lineage>
        <taxon>Bacteria</taxon>
        <taxon>Pseudomonadati</taxon>
        <taxon>Bacteroidota</taxon>
        <taxon>Flavobacteriia</taxon>
        <taxon>Flavobacteriales</taxon>
        <taxon>Flavobacteriaceae</taxon>
        <taxon>Bizionia</taxon>
    </lineage>
</organism>
<evidence type="ECO:0008006" key="4">
    <source>
        <dbReference type="Google" id="ProtNLM"/>
    </source>
</evidence>
<protein>
    <recommendedName>
        <fullName evidence="4">Outer membrane protein beta-barrel domain-containing protein</fullName>
    </recommendedName>
</protein>
<feature type="chain" id="PRO_5011610264" description="Outer membrane protein beta-barrel domain-containing protein" evidence="1">
    <location>
        <begin position="21"/>
        <end position="168"/>
    </location>
</feature>
<name>A0A1H3WWF7_BIZPA</name>
<evidence type="ECO:0000256" key="1">
    <source>
        <dbReference type="SAM" id="SignalP"/>
    </source>
</evidence>
<dbReference type="AlphaFoldDB" id="A0A1H3WWF7"/>
<dbReference type="InterPro" id="IPR011250">
    <property type="entry name" value="OMP/PagP_B-barrel"/>
</dbReference>
<dbReference type="Gene3D" id="2.40.160.20">
    <property type="match status" value="1"/>
</dbReference>
<dbReference type="Proteomes" id="UP000198846">
    <property type="component" value="Unassembled WGS sequence"/>
</dbReference>
<keyword evidence="1" id="KW-0732">Signal</keyword>
<keyword evidence="3" id="KW-1185">Reference proteome</keyword>
<dbReference type="OrthoDB" id="978645at2"/>
<feature type="signal peptide" evidence="1">
    <location>
        <begin position="1"/>
        <end position="20"/>
    </location>
</feature>
<accession>A0A1H3WWF7</accession>
<proteinExistence type="predicted"/>
<dbReference type="RefSeq" id="WP_092132554.1">
    <property type="nucleotide sequence ID" value="NZ_FNQK01000004.1"/>
</dbReference>
<evidence type="ECO:0000313" key="3">
    <source>
        <dbReference type="Proteomes" id="UP000198846"/>
    </source>
</evidence>
<dbReference type="SUPFAM" id="SSF56925">
    <property type="entry name" value="OMPA-like"/>
    <property type="match status" value="1"/>
</dbReference>
<sequence>MKKVILLTVAILGFGFAASAQTISKNAIGLRLGDSDGFGAEVSYQRALSDNNRLELDLGWRDGKHYDGFKLAGIYQWVWNIDGGFNWYAGPGAGFGAYSIDNDYKKHGHFEDDSDTFVFLAGDIGIEYNFDFPLLLSLDFRPELGFGDDKFDNNDLDFDIALGIRYQF</sequence>
<gene>
    <name evidence="2" type="ORF">SAMN04487990_10437</name>
</gene>